<evidence type="ECO:0000313" key="1">
    <source>
        <dbReference type="EMBL" id="KAG0566078.1"/>
    </source>
</evidence>
<name>A0A8T0H7B2_CERPU</name>
<organism evidence="1 2">
    <name type="scientific">Ceratodon purpureus</name>
    <name type="common">Fire moss</name>
    <name type="synonym">Dicranum purpureum</name>
    <dbReference type="NCBI Taxonomy" id="3225"/>
    <lineage>
        <taxon>Eukaryota</taxon>
        <taxon>Viridiplantae</taxon>
        <taxon>Streptophyta</taxon>
        <taxon>Embryophyta</taxon>
        <taxon>Bryophyta</taxon>
        <taxon>Bryophytina</taxon>
        <taxon>Bryopsida</taxon>
        <taxon>Dicranidae</taxon>
        <taxon>Pseudoditrichales</taxon>
        <taxon>Ditrichaceae</taxon>
        <taxon>Ceratodon</taxon>
    </lineage>
</organism>
<keyword evidence="2" id="KW-1185">Reference proteome</keyword>
<reference evidence="1" key="1">
    <citation type="submission" date="2020-06" db="EMBL/GenBank/DDBJ databases">
        <title>WGS assembly of Ceratodon purpureus strain R40.</title>
        <authorList>
            <person name="Carey S.B."/>
            <person name="Jenkins J."/>
            <person name="Shu S."/>
            <person name="Lovell J.T."/>
            <person name="Sreedasyam A."/>
            <person name="Maumus F."/>
            <person name="Tiley G.P."/>
            <person name="Fernandez-Pozo N."/>
            <person name="Barry K."/>
            <person name="Chen C."/>
            <person name="Wang M."/>
            <person name="Lipzen A."/>
            <person name="Daum C."/>
            <person name="Saski C.A."/>
            <person name="Payton A.C."/>
            <person name="Mcbreen J.C."/>
            <person name="Conrad R.E."/>
            <person name="Kollar L.M."/>
            <person name="Olsson S."/>
            <person name="Huttunen S."/>
            <person name="Landis J.B."/>
            <person name="Wickett N.J."/>
            <person name="Johnson M.G."/>
            <person name="Rensing S.A."/>
            <person name="Grimwood J."/>
            <person name="Schmutz J."/>
            <person name="Mcdaniel S.F."/>
        </authorList>
    </citation>
    <scope>NUCLEOTIDE SEQUENCE</scope>
    <source>
        <strain evidence="1">R40</strain>
    </source>
</reference>
<dbReference type="Proteomes" id="UP000822688">
    <property type="component" value="Chromosome 7"/>
</dbReference>
<accession>A0A8T0H7B2</accession>
<sequence>MNSSLSLVPQNVRIRLRLGSGFELRSWFSYKVLGSALLGSLCFWWCLTPSCVVAGSAPTIWPEFLLVVSG</sequence>
<dbReference type="AlphaFoldDB" id="A0A8T0H7B2"/>
<protein>
    <submittedName>
        <fullName evidence="1">Uncharacterized protein</fullName>
    </submittedName>
</protein>
<proteinExistence type="predicted"/>
<comment type="caution">
    <text evidence="1">The sequence shown here is derived from an EMBL/GenBank/DDBJ whole genome shotgun (WGS) entry which is preliminary data.</text>
</comment>
<dbReference type="EMBL" id="CM026428">
    <property type="protein sequence ID" value="KAG0566078.1"/>
    <property type="molecule type" value="Genomic_DNA"/>
</dbReference>
<gene>
    <name evidence="1" type="ORF">KC19_7G036900</name>
</gene>
<evidence type="ECO:0000313" key="2">
    <source>
        <dbReference type="Proteomes" id="UP000822688"/>
    </source>
</evidence>